<evidence type="ECO:0000256" key="3">
    <source>
        <dbReference type="ARBA" id="ARBA00023163"/>
    </source>
</evidence>
<keyword evidence="3" id="KW-0804">Transcription</keyword>
<dbReference type="GO" id="GO:0000976">
    <property type="term" value="F:transcription cis-regulatory region binding"/>
    <property type="evidence" value="ECO:0007669"/>
    <property type="project" value="TreeGrafter"/>
</dbReference>
<gene>
    <name evidence="5" type="primary">lacI_5</name>
    <name evidence="5" type="ORF">KSF_071750</name>
</gene>
<dbReference type="PANTHER" id="PTHR30146:SF109">
    <property type="entry name" value="HTH-TYPE TRANSCRIPTIONAL REGULATOR GALS"/>
    <property type="match status" value="1"/>
</dbReference>
<dbReference type="PRINTS" id="PR00036">
    <property type="entry name" value="HTHLACI"/>
</dbReference>
<comment type="caution">
    <text evidence="5">The sequence shown here is derived from an EMBL/GenBank/DDBJ whole genome shotgun (WGS) entry which is preliminary data.</text>
</comment>
<dbReference type="CDD" id="cd01392">
    <property type="entry name" value="HTH_LacI"/>
    <property type="match status" value="1"/>
</dbReference>
<dbReference type="InterPro" id="IPR010982">
    <property type="entry name" value="Lambda_DNA-bd_dom_sf"/>
</dbReference>
<dbReference type="InterPro" id="IPR028082">
    <property type="entry name" value="Peripla_BP_I"/>
</dbReference>
<evidence type="ECO:0000313" key="5">
    <source>
        <dbReference type="EMBL" id="GHO97127.1"/>
    </source>
</evidence>
<evidence type="ECO:0000313" key="6">
    <source>
        <dbReference type="Proteomes" id="UP000597444"/>
    </source>
</evidence>
<dbReference type="Gene3D" id="3.40.50.2300">
    <property type="match status" value="2"/>
</dbReference>
<feature type="domain" description="HTH lacI-type" evidence="4">
    <location>
        <begin position="8"/>
        <end position="62"/>
    </location>
</feature>
<reference evidence="5" key="1">
    <citation type="submission" date="2020-10" db="EMBL/GenBank/DDBJ databases">
        <title>Taxonomic study of unclassified bacteria belonging to the class Ktedonobacteria.</title>
        <authorList>
            <person name="Yabe S."/>
            <person name="Wang C.M."/>
            <person name="Zheng Y."/>
            <person name="Sakai Y."/>
            <person name="Cavaletti L."/>
            <person name="Monciardini P."/>
            <person name="Donadio S."/>
        </authorList>
    </citation>
    <scope>NUCLEOTIDE SEQUENCE</scope>
    <source>
        <strain evidence="5">ID150040</strain>
    </source>
</reference>
<dbReference type="SUPFAM" id="SSF47413">
    <property type="entry name" value="lambda repressor-like DNA-binding domains"/>
    <property type="match status" value="1"/>
</dbReference>
<dbReference type="InterPro" id="IPR046335">
    <property type="entry name" value="LacI/GalR-like_sensor"/>
</dbReference>
<evidence type="ECO:0000256" key="2">
    <source>
        <dbReference type="ARBA" id="ARBA00023125"/>
    </source>
</evidence>
<dbReference type="SMART" id="SM00354">
    <property type="entry name" value="HTH_LACI"/>
    <property type="match status" value="1"/>
</dbReference>
<dbReference type="SUPFAM" id="SSF53822">
    <property type="entry name" value="Periplasmic binding protein-like I"/>
    <property type="match status" value="1"/>
</dbReference>
<organism evidence="5 6">
    <name type="scientific">Reticulibacter mediterranei</name>
    <dbReference type="NCBI Taxonomy" id="2778369"/>
    <lineage>
        <taxon>Bacteria</taxon>
        <taxon>Bacillati</taxon>
        <taxon>Chloroflexota</taxon>
        <taxon>Ktedonobacteria</taxon>
        <taxon>Ktedonobacterales</taxon>
        <taxon>Reticulibacteraceae</taxon>
        <taxon>Reticulibacter</taxon>
    </lineage>
</organism>
<dbReference type="GO" id="GO:0003700">
    <property type="term" value="F:DNA-binding transcription factor activity"/>
    <property type="evidence" value="ECO:0007669"/>
    <property type="project" value="TreeGrafter"/>
</dbReference>
<keyword evidence="6" id="KW-1185">Reference proteome</keyword>
<dbReference type="Pfam" id="PF13377">
    <property type="entry name" value="Peripla_BP_3"/>
    <property type="match status" value="1"/>
</dbReference>
<dbReference type="Gene3D" id="1.10.260.40">
    <property type="entry name" value="lambda repressor-like DNA-binding domains"/>
    <property type="match status" value="1"/>
</dbReference>
<evidence type="ECO:0000256" key="1">
    <source>
        <dbReference type="ARBA" id="ARBA00023015"/>
    </source>
</evidence>
<dbReference type="PROSITE" id="PS50932">
    <property type="entry name" value="HTH_LACI_2"/>
    <property type="match status" value="1"/>
</dbReference>
<dbReference type="AlphaFoldDB" id="A0A8J3N7G4"/>
<dbReference type="RefSeq" id="WP_220207710.1">
    <property type="nucleotide sequence ID" value="NZ_BNJK01000001.1"/>
</dbReference>
<dbReference type="PANTHER" id="PTHR30146">
    <property type="entry name" value="LACI-RELATED TRANSCRIPTIONAL REPRESSOR"/>
    <property type="match status" value="1"/>
</dbReference>
<protein>
    <submittedName>
        <fullName evidence="5">Lac repressor</fullName>
    </submittedName>
</protein>
<dbReference type="InterPro" id="IPR000843">
    <property type="entry name" value="HTH_LacI"/>
</dbReference>
<dbReference type="EMBL" id="BNJK01000001">
    <property type="protein sequence ID" value="GHO97127.1"/>
    <property type="molecule type" value="Genomic_DNA"/>
</dbReference>
<dbReference type="Proteomes" id="UP000597444">
    <property type="component" value="Unassembled WGS sequence"/>
</dbReference>
<keyword evidence="1" id="KW-0805">Transcription regulation</keyword>
<dbReference type="PROSITE" id="PS00356">
    <property type="entry name" value="HTH_LACI_1"/>
    <property type="match status" value="1"/>
</dbReference>
<keyword evidence="2" id="KW-0238">DNA-binding</keyword>
<name>A0A8J3N7G4_9CHLR</name>
<accession>A0A8J3N7G4</accession>
<proteinExistence type="predicted"/>
<sequence length="335" mass="37437">MVLKKKKVTIRDVAQQAGVSYQTVSRVLNESDTVARSTRKRVLQAVHDLDYTPNKVAKMLTTNRSYTLELLVVDVLHGGRFADSIKNMAYAARDAGYGLLVTTADVENLELAFNNAAARLTDGVIMYAPTLRITDEQLLALSDGMPIVRRDYVPDSRLAWVGFDQVYATRMAVEYLIELGHRRIAAIPPSERLINGFWRRTAWEATLRQHGLEPGPVDGAEYTMRSAYDAACRILATGEPFTAILVGSDTMTLGVLRALREHGCRVPDDISVLSFDNAELSAYTDPPLSTIHFKFAQQDAMAVKYLVDLLNNPEMELHQRILLPDLVIRESTRKL</sequence>
<dbReference type="Pfam" id="PF00356">
    <property type="entry name" value="LacI"/>
    <property type="match status" value="1"/>
</dbReference>
<evidence type="ECO:0000259" key="4">
    <source>
        <dbReference type="PROSITE" id="PS50932"/>
    </source>
</evidence>